<reference evidence="6 7" key="1">
    <citation type="submission" date="2015-04" db="EMBL/GenBank/DDBJ databases">
        <authorList>
            <person name="Syromyatnikov M.Y."/>
            <person name="Popov V.N."/>
        </authorList>
    </citation>
    <scope>NUCLEOTIDE SEQUENCE [LARGE SCALE GENOMIC DNA]</scope>
</reference>
<comment type="pathway">
    <text evidence="2">Cofactor biosynthesis; ubiquinone biosynthesis.</text>
</comment>
<keyword evidence="2" id="KW-0460">Magnesium</keyword>
<keyword evidence="7" id="KW-1185">Reference proteome</keyword>
<dbReference type="UniPathway" id="UPA00232"/>
<accession>A0A1J1I3B0</accession>
<dbReference type="GO" id="GO:0120537">
    <property type="term" value="F:3-demethylubiquinone 3-O-methyltransferase activity"/>
    <property type="evidence" value="ECO:0007669"/>
    <property type="project" value="RHEA"/>
</dbReference>
<proteinExistence type="inferred from homology"/>
<dbReference type="GO" id="GO:0003723">
    <property type="term" value="F:RNA binding"/>
    <property type="evidence" value="ECO:0007669"/>
    <property type="project" value="TreeGrafter"/>
</dbReference>
<keyword evidence="2" id="KW-0489">Methyltransferase</keyword>
<dbReference type="InterPro" id="IPR029063">
    <property type="entry name" value="SAM-dependent_MTases_sf"/>
</dbReference>
<dbReference type="InterPro" id="IPR013216">
    <property type="entry name" value="Methyltransf_11"/>
</dbReference>
<keyword evidence="2" id="KW-0472">Membrane</keyword>
<dbReference type="EC" id="2.1.1.-" evidence="2"/>
<dbReference type="EC" id="2.1.1.114" evidence="2"/>
<dbReference type="GO" id="GO:0046872">
    <property type="term" value="F:metal ion binding"/>
    <property type="evidence" value="ECO:0007669"/>
    <property type="project" value="UniProtKB-KW"/>
</dbReference>
<dbReference type="PANTHER" id="PTHR22922">
    <property type="entry name" value="GPI-ANCHORED PROTEIN P137"/>
    <property type="match status" value="1"/>
</dbReference>
<dbReference type="InterPro" id="IPR041637">
    <property type="entry name" value="Caprin-1_dimer"/>
</dbReference>
<feature type="compositionally biased region" description="Gly residues" evidence="3">
    <location>
        <begin position="697"/>
        <end position="711"/>
    </location>
</feature>
<feature type="binding site" evidence="2">
    <location>
        <position position="897"/>
    </location>
    <ligand>
        <name>Mg(2+)</name>
        <dbReference type="ChEBI" id="CHEBI:18420"/>
    </ligand>
</feature>
<organism evidence="6 7">
    <name type="scientific">Clunio marinus</name>
    <dbReference type="NCBI Taxonomy" id="568069"/>
    <lineage>
        <taxon>Eukaryota</taxon>
        <taxon>Metazoa</taxon>
        <taxon>Ecdysozoa</taxon>
        <taxon>Arthropoda</taxon>
        <taxon>Hexapoda</taxon>
        <taxon>Insecta</taxon>
        <taxon>Pterygota</taxon>
        <taxon>Neoptera</taxon>
        <taxon>Endopterygota</taxon>
        <taxon>Diptera</taxon>
        <taxon>Nematocera</taxon>
        <taxon>Chironomoidea</taxon>
        <taxon>Chironomidae</taxon>
        <taxon>Clunio</taxon>
    </lineage>
</organism>
<comment type="similarity">
    <text evidence="1">Belongs to the caprin family.</text>
</comment>
<evidence type="ECO:0000256" key="3">
    <source>
        <dbReference type="SAM" id="MobiDB-lite"/>
    </source>
</evidence>
<feature type="domain" description="Methyltransferase type 11" evidence="4">
    <location>
        <begin position="826"/>
        <end position="921"/>
    </location>
</feature>
<protein>
    <recommendedName>
        <fullName evidence="2">Ubiquinone biosynthesis O-methyltransferase, mitochondrial</fullName>
    </recommendedName>
    <alternativeName>
        <fullName evidence="2">3-demethylubiquinol 3-O-methyltransferase</fullName>
        <ecNumber evidence="2">2.1.1.64</ecNumber>
    </alternativeName>
    <alternativeName>
        <fullName evidence="2">3-demethylubiquinone 3-O-methyltransferase</fullName>
        <ecNumber evidence="2">2.1.1.-</ecNumber>
    </alternativeName>
    <alternativeName>
        <fullName evidence="2">Polyprenyldihydroxybenzoate methyltransferase</fullName>
        <ecNumber evidence="2">2.1.1.114</ecNumber>
    </alternativeName>
</protein>
<dbReference type="STRING" id="568069.A0A1J1I3B0"/>
<dbReference type="AlphaFoldDB" id="A0A1J1I3B0"/>
<comment type="catalytic activity">
    <reaction evidence="2">
        <text>a 3-demethylubiquinol + S-adenosyl-L-methionine = a ubiquinol + S-adenosyl-L-homocysteine + H(+)</text>
        <dbReference type="Rhea" id="RHEA:44380"/>
        <dbReference type="Rhea" id="RHEA-COMP:9566"/>
        <dbReference type="Rhea" id="RHEA-COMP:10914"/>
        <dbReference type="ChEBI" id="CHEBI:15378"/>
        <dbReference type="ChEBI" id="CHEBI:17976"/>
        <dbReference type="ChEBI" id="CHEBI:57856"/>
        <dbReference type="ChEBI" id="CHEBI:59789"/>
        <dbReference type="ChEBI" id="CHEBI:84422"/>
        <dbReference type="EC" id="2.1.1.64"/>
    </reaction>
</comment>
<name>A0A1J1I3B0_9DIPT</name>
<feature type="compositionally biased region" description="Polar residues" evidence="3">
    <location>
        <begin position="1"/>
        <end position="11"/>
    </location>
</feature>
<dbReference type="OrthoDB" id="3265906at2759"/>
<feature type="region of interest" description="Disordered" evidence="3">
    <location>
        <begin position="1"/>
        <end position="42"/>
    </location>
</feature>
<feature type="compositionally biased region" description="Basic and acidic residues" evidence="3">
    <location>
        <begin position="589"/>
        <end position="607"/>
    </location>
</feature>
<feature type="binding site" evidence="2">
    <location>
        <position position="829"/>
    </location>
    <ligand>
        <name>S-adenosyl-L-methionine</name>
        <dbReference type="ChEBI" id="CHEBI:59789"/>
    </ligand>
</feature>
<evidence type="ECO:0000313" key="6">
    <source>
        <dbReference type="EMBL" id="CRK94823.1"/>
    </source>
</evidence>
<dbReference type="NCBIfam" id="TIGR01983">
    <property type="entry name" value="UbiG"/>
    <property type="match status" value="1"/>
</dbReference>
<dbReference type="EMBL" id="CVRI01000040">
    <property type="protein sequence ID" value="CRK94823.1"/>
    <property type="molecule type" value="Genomic_DNA"/>
</dbReference>
<sequence length="1006" mass="111022">MPSAEKVSSATVGKLESAPPNEPKAAESTNKELPNAEQNEKSVPAIQQVISIISNKIRNLEKRKNKLDGYIKEEETGKELSAEQQRAVSKYDEVMQQLSLSKEFCKQFQVIATSASKDAKREARKSLFSRQQQESAKVREVLMIQDLLQRLKDDVIRNDFLNERNGACSISKVELEFIEKFAHQVIPARPNFSNEPIFSSSAKTSADHFSFLIDGRNRQFMDTGITYEKGKELFNRIQSCGYWEKDVKIVEVTVAAEESSRAETDTPNTEDLESKDEKSDDASGPTRPVSAPAPTQVPTPIFNGNLNVLSVQQRMPQAPMGRVQQPPQPPLPTPTNVPLNMKTTVTAVENAYFNQMNYSQTQMIANSNGMPIVATQNSDFGTNFSFLQDSELDSPAVTGSQQQQNIAVNVIQQPINQVKHSPVQHQQMPIVQTQATHAFKNANFHSSSAPIAAIAAQITYPPGLKVQSAPATHIPVNYQQANSSQHQQQLCQVVTTQQMIPKQQQQPSNGASVPGFVPSTQTPPNTQQNNNNNTSRPAYPTMVPKAQYQQQQQQQQQPTQQSPNNTKQMENKTSTAPKHEGTNNNDGMKSNDNRNQVHEKEKNRDDYQQQPQIDTWTNETAATSGGGSSGSNNYSSKTGGFNNRNNRGGGGGTKYNNYRNSQQSRNYNNENGNGDLPREGSSSGGTFFRNNERFNGSSGGRYEGRGGGGGNYKNRDGNYRTGSGRFAGSASAAAAHGSSNPVQRKLFTNQHSTMSISGNMENVNDKDVQHHAELSENWWDLNGPMKGLHAYNMLRVPFIRDGLISMGSLPDTKANKTNVLEGVKILEIGSGAGILTKALGTLKADVTALDPSEKLVTTAKEHLKELNNIEYVCDSIESHVKCNHEKYDAVVASEVLEHVVDQKSFLKSSIDALKPGGSIFITTLNKTQISWLGGIIIAENFLNLVPKNTHDWNLFISPGEVEKILKDLNCTTILVHGARYEFWRNAFAWSSCTDINYVLHAVKNEN</sequence>
<comment type="similarity">
    <text evidence="2">Belongs to the class I-like SAM-binding methyltransferase superfamily. UbiG/COQ3 family.</text>
</comment>
<dbReference type="PANTHER" id="PTHR22922:SF19">
    <property type="entry name" value="CAPRIN HOMOLOG"/>
    <property type="match status" value="1"/>
</dbReference>
<feature type="compositionally biased region" description="Low complexity" evidence="3">
    <location>
        <begin position="518"/>
        <end position="535"/>
    </location>
</feature>
<feature type="compositionally biased region" description="Polar residues" evidence="3">
    <location>
        <begin position="562"/>
        <end position="588"/>
    </location>
</feature>
<keyword evidence="2" id="KW-0496">Mitochondrion</keyword>
<dbReference type="InterPro" id="IPR010233">
    <property type="entry name" value="UbiG_MeTrfase"/>
</dbReference>
<evidence type="ECO:0000256" key="2">
    <source>
        <dbReference type="HAMAP-Rule" id="MF_03190"/>
    </source>
</evidence>
<feature type="compositionally biased region" description="Low complexity" evidence="3">
    <location>
        <begin position="547"/>
        <end position="561"/>
    </location>
</feature>
<comment type="cofactor">
    <cofactor evidence="2">
        <name>Mg(2+)</name>
        <dbReference type="ChEBI" id="CHEBI:18420"/>
    </cofactor>
</comment>
<feature type="binding site" evidence="2">
    <location>
        <position position="795"/>
    </location>
    <ligand>
        <name>S-adenosyl-L-methionine</name>
        <dbReference type="ChEBI" id="CHEBI:59789"/>
    </ligand>
</feature>
<comment type="subcellular location">
    <subcellularLocation>
        <location evidence="2">Mitochondrion inner membrane</location>
        <topology evidence="2">Peripheral membrane protein</topology>
        <orientation evidence="2">Matrix side</orientation>
    </subcellularLocation>
</comment>
<feature type="binding site" evidence="2">
    <location>
        <position position="898"/>
    </location>
    <ligand>
        <name>Mg(2+)</name>
        <dbReference type="ChEBI" id="CHEBI:18420"/>
    </ligand>
</feature>
<keyword evidence="2" id="KW-0808">Transferase</keyword>
<evidence type="ECO:0000256" key="1">
    <source>
        <dbReference type="ARBA" id="ARBA00007950"/>
    </source>
</evidence>
<comment type="subunit">
    <text evidence="2">Component of a multi-subunit COQ enzyme complex.</text>
</comment>
<keyword evidence="2" id="KW-0949">S-adenosyl-L-methionine</keyword>
<feature type="compositionally biased region" description="Polar residues" evidence="3">
    <location>
        <begin position="661"/>
        <end position="672"/>
    </location>
</feature>
<dbReference type="Pfam" id="PF08241">
    <property type="entry name" value="Methyltransf_11"/>
    <property type="match status" value="1"/>
</dbReference>
<dbReference type="Gene3D" id="3.40.50.150">
    <property type="entry name" value="Vaccinia Virus protein VP39"/>
    <property type="match status" value="1"/>
</dbReference>
<comment type="catalytic activity">
    <reaction evidence="2">
        <text>a 3-demethylubiquinone + S-adenosyl-L-methionine = a ubiquinone + S-adenosyl-L-homocysteine</text>
        <dbReference type="Rhea" id="RHEA:81215"/>
        <dbReference type="Rhea" id="RHEA-COMP:9565"/>
        <dbReference type="Rhea" id="RHEA-COMP:19654"/>
        <dbReference type="ChEBI" id="CHEBI:16389"/>
        <dbReference type="ChEBI" id="CHEBI:57856"/>
        <dbReference type="ChEBI" id="CHEBI:59789"/>
        <dbReference type="ChEBI" id="CHEBI:231825"/>
    </reaction>
</comment>
<evidence type="ECO:0000259" key="4">
    <source>
        <dbReference type="Pfam" id="PF08241"/>
    </source>
</evidence>
<gene>
    <name evidence="2" type="primary">coq3</name>
    <name evidence="6" type="ORF">CLUMA_CG008317</name>
</gene>
<feature type="binding site" evidence="2">
    <location>
        <position position="894"/>
    </location>
    <ligand>
        <name>Mg(2+)</name>
        <dbReference type="ChEBI" id="CHEBI:18420"/>
    </ligand>
</feature>
<feature type="binding site" evidence="2">
    <location>
        <position position="893"/>
    </location>
    <ligand>
        <name>S-adenosyl-L-methionine</name>
        <dbReference type="ChEBI" id="CHEBI:59789"/>
    </ligand>
</feature>
<comment type="function">
    <text evidence="2">O-methyltransferase required for two non-consecutive steps during ubiquinone biosynthesis. Catalyzes the 2 O-methylation of 3,4-dihydroxy-5-(all-trans-polyprenyl)benzoic acid into 4-hydroxy-3-methoxy-5-(all-trans-polyprenyl)benzoic acid. Also catalyzes the last step of ubiquinone biosynthesis by mediating methylation of 3-demethylubiquinone into ubiquinone. Also able to mediate the methylation of 3-demethylubiquinol into ubiquinol.</text>
</comment>
<dbReference type="GO" id="GO:0061542">
    <property type="term" value="F:3-demethylubiquinol 3-O-methyltransferase activity"/>
    <property type="evidence" value="ECO:0007669"/>
    <property type="project" value="UniProtKB-UniRule"/>
</dbReference>
<dbReference type="CDD" id="cd02440">
    <property type="entry name" value="AdoMet_MTases"/>
    <property type="match status" value="1"/>
</dbReference>
<feature type="compositionally biased region" description="Polar residues" evidence="3">
    <location>
        <begin position="608"/>
        <end position="622"/>
    </location>
</feature>
<feature type="domain" description="Caprin-1 dimerization" evidence="5">
    <location>
        <begin position="124"/>
        <end position="244"/>
    </location>
</feature>
<dbReference type="Pfam" id="PF18293">
    <property type="entry name" value="Caprin-1_dimer"/>
    <property type="match status" value="1"/>
</dbReference>
<keyword evidence="2" id="KW-0479">Metal-binding</keyword>
<dbReference type="EC" id="2.1.1.64" evidence="2"/>
<dbReference type="InterPro" id="IPR028816">
    <property type="entry name" value="Caprin"/>
</dbReference>
<dbReference type="SUPFAM" id="SSF53335">
    <property type="entry name" value="S-adenosyl-L-methionine-dependent methyltransferases"/>
    <property type="match status" value="1"/>
</dbReference>
<keyword evidence="2" id="KW-0831">Ubiquinone biosynthesis</keyword>
<dbReference type="GO" id="GO:0010420">
    <property type="term" value="F:polyprenyldihydroxybenzoate methyltransferase activity"/>
    <property type="evidence" value="ECO:0007669"/>
    <property type="project" value="UniProtKB-UniRule"/>
</dbReference>
<dbReference type="GO" id="GO:0031314">
    <property type="term" value="C:extrinsic component of mitochondrial inner membrane"/>
    <property type="evidence" value="ECO:0007669"/>
    <property type="project" value="UniProtKB-UniRule"/>
</dbReference>
<feature type="region of interest" description="Disordered" evidence="3">
    <location>
        <begin position="501"/>
        <end position="724"/>
    </location>
</feature>
<evidence type="ECO:0000313" key="7">
    <source>
        <dbReference type="Proteomes" id="UP000183832"/>
    </source>
</evidence>
<evidence type="ECO:0000259" key="5">
    <source>
        <dbReference type="Pfam" id="PF18293"/>
    </source>
</evidence>
<feature type="compositionally biased region" description="Low complexity" evidence="3">
    <location>
        <begin position="630"/>
        <end position="646"/>
    </location>
</feature>
<keyword evidence="2" id="KW-0999">Mitochondrion inner membrane</keyword>
<dbReference type="GO" id="GO:0032259">
    <property type="term" value="P:methylation"/>
    <property type="evidence" value="ECO:0007669"/>
    <property type="project" value="UniProtKB-KW"/>
</dbReference>
<dbReference type="HAMAP" id="MF_00472">
    <property type="entry name" value="UbiG"/>
    <property type="match status" value="1"/>
</dbReference>
<feature type="compositionally biased region" description="Polar residues" evidence="3">
    <location>
        <begin position="680"/>
        <end position="689"/>
    </location>
</feature>
<feature type="region of interest" description="Disordered" evidence="3">
    <location>
        <begin position="256"/>
        <end position="301"/>
    </location>
</feature>
<comment type="catalytic activity">
    <reaction evidence="2">
        <text>a 3,4-dihydroxy-5-(all-trans-polyprenyl)benzoate + S-adenosyl-L-methionine = a 4-hydroxy-3-methoxy-5-(all-trans-polyprenyl)benzoate + S-adenosyl-L-homocysteine + H(+)</text>
        <dbReference type="Rhea" id="RHEA:44452"/>
        <dbReference type="Rhea" id="RHEA-COMP:10930"/>
        <dbReference type="Rhea" id="RHEA-COMP:10931"/>
        <dbReference type="ChEBI" id="CHEBI:15378"/>
        <dbReference type="ChEBI" id="CHEBI:57856"/>
        <dbReference type="ChEBI" id="CHEBI:59789"/>
        <dbReference type="ChEBI" id="CHEBI:64694"/>
        <dbReference type="ChEBI" id="CHEBI:84443"/>
        <dbReference type="EC" id="2.1.1.114"/>
    </reaction>
</comment>
<dbReference type="Proteomes" id="UP000183832">
    <property type="component" value="Unassembled WGS sequence"/>
</dbReference>
<feature type="binding site" evidence="2">
    <location>
        <position position="850"/>
    </location>
    <ligand>
        <name>S-adenosyl-L-methionine</name>
        <dbReference type="ChEBI" id="CHEBI:59789"/>
    </ligand>
</feature>